<protein>
    <submittedName>
        <fullName evidence="1">Uncharacterized protein</fullName>
    </submittedName>
</protein>
<dbReference type="AlphaFoldDB" id="A0A445MKF8"/>
<dbReference type="EMBL" id="KV876309">
    <property type="protein sequence ID" value="RZR74601.1"/>
    <property type="molecule type" value="Genomic_DNA"/>
</dbReference>
<evidence type="ECO:0000313" key="1">
    <source>
        <dbReference type="EMBL" id="RZR74601.1"/>
    </source>
</evidence>
<dbReference type="Proteomes" id="UP000290560">
    <property type="component" value="Unassembled WGS sequence"/>
</dbReference>
<proteinExistence type="predicted"/>
<name>A0A445MKF8_ENSVE</name>
<accession>A0A445MKF8</accession>
<organism evidence="1">
    <name type="scientific">Ensete ventricosum</name>
    <name type="common">Abyssinian banana</name>
    <name type="synonym">Musa ensete</name>
    <dbReference type="NCBI Taxonomy" id="4639"/>
    <lineage>
        <taxon>Eukaryota</taxon>
        <taxon>Viridiplantae</taxon>
        <taxon>Streptophyta</taxon>
        <taxon>Embryophyta</taxon>
        <taxon>Tracheophyta</taxon>
        <taxon>Spermatophyta</taxon>
        <taxon>Magnoliopsida</taxon>
        <taxon>Liliopsida</taxon>
        <taxon>Zingiberales</taxon>
        <taxon>Musaceae</taxon>
        <taxon>Ensete</taxon>
    </lineage>
</organism>
<sequence>MTHGEPRVTGVPAKSRARASSWPKPWFAHCHEMDPLHMAYKRAHGGDKRLSRWDQEGGIHCHNFNLFHKVMVGMHLLREMRQETLLDVGRDDANHHSAYSPIDAGADIPIVGRSEQLCQVNQRLDEVQWEFVNSKEEVGESSKGGSPFFPEI</sequence>
<reference evidence="1" key="1">
    <citation type="journal article" date="2018" name="Data Brief">
        <title>Genome sequence data from 17 accessions of Ensete ventricosum, a staple food crop for millions in Ethiopia.</title>
        <authorList>
            <person name="Yemataw Z."/>
            <person name="Muzemil S."/>
            <person name="Ambachew D."/>
            <person name="Tripathi L."/>
            <person name="Tesfaye K."/>
            <person name="Chala A."/>
            <person name="Farbos A."/>
            <person name="O'Neill P."/>
            <person name="Moore K."/>
            <person name="Grant M."/>
            <person name="Studholme D.J."/>
        </authorList>
    </citation>
    <scope>NUCLEOTIDE SEQUENCE [LARGE SCALE GENOMIC DNA]</scope>
    <source>
        <tissue evidence="1">Leaf</tissue>
    </source>
</reference>
<gene>
    <name evidence="1" type="ORF">BHM03_00039224</name>
</gene>